<evidence type="ECO:0000313" key="3">
    <source>
        <dbReference type="Proteomes" id="UP000660024"/>
    </source>
</evidence>
<keyword evidence="3" id="KW-1185">Reference proteome</keyword>
<dbReference type="CDD" id="cd00146">
    <property type="entry name" value="PKD"/>
    <property type="match status" value="3"/>
</dbReference>
<protein>
    <submittedName>
        <fullName evidence="2">PKD domain-containing protein</fullName>
    </submittedName>
</protein>
<dbReference type="Pfam" id="PF13585">
    <property type="entry name" value="CHU_C"/>
    <property type="match status" value="1"/>
</dbReference>
<dbReference type="PROSITE" id="PS50093">
    <property type="entry name" value="PKD"/>
    <property type="match status" value="3"/>
</dbReference>
<dbReference type="SMART" id="SM00089">
    <property type="entry name" value="PKD"/>
    <property type="match status" value="4"/>
</dbReference>
<comment type="caution">
    <text evidence="2">The sequence shown here is derived from an EMBL/GenBank/DDBJ whole genome shotgun (WGS) entry which is preliminary data.</text>
</comment>
<dbReference type="InterPro" id="IPR000601">
    <property type="entry name" value="PKD_dom"/>
</dbReference>
<gene>
    <name evidence="2" type="ORF">I5M32_03005</name>
</gene>
<evidence type="ECO:0000259" key="1">
    <source>
        <dbReference type="PROSITE" id="PS50093"/>
    </source>
</evidence>
<dbReference type="InterPro" id="IPR035234">
    <property type="entry name" value="IgGFc-bd_N"/>
</dbReference>
<dbReference type="InterPro" id="IPR026341">
    <property type="entry name" value="T9SS_type_B"/>
</dbReference>
<dbReference type="NCBIfam" id="TIGR04131">
    <property type="entry name" value="Bac_Flav_CTERM"/>
    <property type="match status" value="1"/>
</dbReference>
<sequence length="1358" mass="147861">MLGILFVCNCYGQGASNKGTDFWLGYGKHTSVGQMVVYLTSDVSTTATVSIDNLGFSQTVDVPANGVVSVDIPTNAHLANDGLSLNGIHVTSIKPIIVYAHIYANSVSGATLVLPVNALGKDYYSINYKQISNSNGAVGWFFVVAVEDSTKIEITPSADTEQWNANTTHTVLLNKGQIYNVLGKFTDSGKNSSGVDLTGSRIKSVSTANGTCKKIAVFSGSSKISINCLNYVLNSNPGSADNLFQQTYPTSSWGKTFITVPEKERNFVIYRVLKSDVSAIVKVNGNVVPAANFTNGFYYDYASQQVDEITADKPIQVVQYAVTQRITINCGNDASDVGDPEMIYLNPLEQTLTKITMYSTNNFKILKHFINVVIRNDGVASFTLDGVNVSSQFAPVPNNSSYSYAQLSVAEGTHNLNSLVGFNAIAYGFGAAESYGYAAGANLTAFGIDPVKDGSDSISVSSGCVGIHYDLNLKLPYEPLDIQLDKDDGTGLKYITVNKIAQSTKDGATTYYYSLIPDITYTKDSTYTYKVRTTKPSADDCGTGDEFTFDFIINPKPVANFTAPPQSCFADSVSFKNVVVDNNIPLNEYMWDFNGEATSTLENPKFKFSTPGKKTIKFSVKSQDGCWSDVISKDIEIMQLPVANFTISSNQCLNNETQFADASTVANQTITNWTWDFGDTASASNSSILQNPSHTYNKVGSFTVKLIVGTNIGCKDTLLKQVIINPLPEVDFDTPDICLNDASAQFINKSTVSDNSSLTYLWDFGDSNSTVANNTSTLKDPTHHYTQAKNYIVKLTVTSANSCVTTLSKTFTVNGSTPKADFSVSNPNQLCSDQIVSFKDAASVDFGEITKIEWIYDDALPNIETDNDPNLRSDTAKIYTHHYPTFYSPAQRLVLVKMKAYSGISCANTMQKSITLKAIPKADFILPDGCLPNGQATFTNNSTFDSSTNGLTYQWDFGDDQDNTSTDKDPIHQYKKAKDYTITLTVTALNGCSATVSKVFKVSAALPNTNFEVINDGFCSNSKFLFKDDAAIAFGQITKIEWQFDAINHPNDPAFMLIDNAPAARGSNQKTYEFTYPKFSSPATKDFKVTMFATSATGCVNQFSKIITLKAVPDVEFSAIPSVCEEFEPFMLTEAKEVSGFAGKGTYSGDGVDASGLFSPKIAGAGKHTIMYNFIGDNGCSDFKTQDITVNPTPSVNAGDDKNILIGGQIRLDATANGDNLTYKWTPSTGLDKDDVLNPIASPTKDTKYNLLVTSKDGCINMDDVFVKVLLLPEIPNTFTPNGDGVNDTWDIKYLSSYPSMTVQVFNRYGNLVYNSKSYTTPWDGKFNNKDLPEGLYYYIITAKQGELKYSGSVLIVR</sequence>
<dbReference type="Pfam" id="PF17517">
    <property type="entry name" value="IgGFc_binding"/>
    <property type="match status" value="1"/>
</dbReference>
<dbReference type="Gene3D" id="2.60.40.10">
    <property type="entry name" value="Immunoglobulins"/>
    <property type="match status" value="4"/>
</dbReference>
<dbReference type="InterPro" id="IPR022409">
    <property type="entry name" value="PKD/Chitinase_dom"/>
</dbReference>
<feature type="domain" description="PKD" evidence="1">
    <location>
        <begin position="743"/>
        <end position="813"/>
    </location>
</feature>
<dbReference type="Proteomes" id="UP000660024">
    <property type="component" value="Unassembled WGS sequence"/>
</dbReference>
<dbReference type="PANTHER" id="PTHR46534">
    <property type="entry name" value="IGGFC_BINDING DOMAIN-CONTAINING PROTEIN"/>
    <property type="match status" value="1"/>
</dbReference>
<evidence type="ECO:0000313" key="2">
    <source>
        <dbReference type="EMBL" id="MBK0381916.1"/>
    </source>
</evidence>
<dbReference type="Pfam" id="PF18911">
    <property type="entry name" value="PKD_4"/>
    <property type="match status" value="4"/>
</dbReference>
<accession>A0ABS1BGC4</accession>
<feature type="domain" description="PKD" evidence="1">
    <location>
        <begin position="640"/>
        <end position="724"/>
    </location>
</feature>
<dbReference type="InterPro" id="IPR035986">
    <property type="entry name" value="PKD_dom_sf"/>
</dbReference>
<name>A0ABS1BGC4_9SPHI</name>
<dbReference type="EMBL" id="JAEHFY010000003">
    <property type="protein sequence ID" value="MBK0381916.1"/>
    <property type="molecule type" value="Genomic_DNA"/>
</dbReference>
<dbReference type="PANTHER" id="PTHR46534:SF1">
    <property type="entry name" value="IGGFC-BINDING PROTEIN N-TERMINAL DOMAIN-CONTAINING PROTEIN"/>
    <property type="match status" value="1"/>
</dbReference>
<dbReference type="InterPro" id="IPR013783">
    <property type="entry name" value="Ig-like_fold"/>
</dbReference>
<proteinExistence type="predicted"/>
<organism evidence="2 3">
    <name type="scientific">Pedobacter segetis</name>
    <dbReference type="NCBI Taxonomy" id="2793069"/>
    <lineage>
        <taxon>Bacteria</taxon>
        <taxon>Pseudomonadati</taxon>
        <taxon>Bacteroidota</taxon>
        <taxon>Sphingobacteriia</taxon>
        <taxon>Sphingobacteriales</taxon>
        <taxon>Sphingobacteriaceae</taxon>
        <taxon>Pedobacter</taxon>
    </lineage>
</organism>
<feature type="domain" description="PKD" evidence="1">
    <location>
        <begin position="935"/>
        <end position="1009"/>
    </location>
</feature>
<reference evidence="2 3" key="1">
    <citation type="submission" date="2020-12" db="EMBL/GenBank/DDBJ databases">
        <title>Bacterial novel species Pedobacter sp. SD-b isolated from soil.</title>
        <authorList>
            <person name="Jung H.-Y."/>
        </authorList>
    </citation>
    <scope>NUCLEOTIDE SEQUENCE [LARGE SCALE GENOMIC DNA]</scope>
    <source>
        <strain evidence="2 3">SD-b</strain>
    </source>
</reference>
<dbReference type="SUPFAM" id="SSF49299">
    <property type="entry name" value="PKD domain"/>
    <property type="match status" value="4"/>
</dbReference>